<accession>A0A1J5R7Q8</accession>
<evidence type="ECO:0000313" key="2">
    <source>
        <dbReference type="EMBL" id="OIQ88092.1"/>
    </source>
</evidence>
<dbReference type="EMBL" id="MLJW01000388">
    <property type="protein sequence ID" value="OIQ88092.1"/>
    <property type="molecule type" value="Genomic_DNA"/>
</dbReference>
<dbReference type="AlphaFoldDB" id="A0A1J5R7Q8"/>
<protein>
    <submittedName>
        <fullName evidence="2">Uncharacterized protein</fullName>
    </submittedName>
</protein>
<organism evidence="2">
    <name type="scientific">mine drainage metagenome</name>
    <dbReference type="NCBI Taxonomy" id="410659"/>
    <lineage>
        <taxon>unclassified sequences</taxon>
        <taxon>metagenomes</taxon>
        <taxon>ecological metagenomes</taxon>
    </lineage>
</organism>
<comment type="caution">
    <text evidence="2">The sequence shown here is derived from an EMBL/GenBank/DDBJ whole genome shotgun (WGS) entry which is preliminary data.</text>
</comment>
<sequence>MSAPQPPPDPRATLCVVTVDLELPKLEALVREFQGLGLQEAKLLSEVGTIVGQGDAELLTRLRAHPLVAQAFRDARIRGIDPTPLRPDGGAAPGSGVAGTPDSAAKDP</sequence>
<feature type="region of interest" description="Disordered" evidence="1">
    <location>
        <begin position="78"/>
        <end position="108"/>
    </location>
</feature>
<proteinExistence type="predicted"/>
<name>A0A1J5R7Q8_9ZZZZ</name>
<reference evidence="2" key="1">
    <citation type="submission" date="2016-10" db="EMBL/GenBank/DDBJ databases">
        <title>Sequence of Gallionella enrichment culture.</title>
        <authorList>
            <person name="Poehlein A."/>
            <person name="Muehling M."/>
            <person name="Daniel R."/>
        </authorList>
    </citation>
    <scope>NUCLEOTIDE SEQUENCE</scope>
</reference>
<gene>
    <name evidence="2" type="ORF">GALL_300240</name>
</gene>
<evidence type="ECO:0000256" key="1">
    <source>
        <dbReference type="SAM" id="MobiDB-lite"/>
    </source>
</evidence>